<dbReference type="EMBL" id="CP061799">
    <property type="protein sequence ID" value="QTA79751.1"/>
    <property type="molecule type" value="Genomic_DNA"/>
</dbReference>
<dbReference type="Proteomes" id="UP000663720">
    <property type="component" value="Chromosome"/>
</dbReference>
<dbReference type="InterPro" id="IPR011856">
    <property type="entry name" value="tRNA_endonuc-like_dom_sf"/>
</dbReference>
<evidence type="ECO:0000313" key="4">
    <source>
        <dbReference type="Proteomes" id="UP000663720"/>
    </source>
</evidence>
<dbReference type="RefSeq" id="WP_207691463.1">
    <property type="nucleotide sequence ID" value="NZ_CP061799.1"/>
</dbReference>
<protein>
    <recommendedName>
        <fullName evidence="2">UPF0102 protein dnl_20290</fullName>
    </recommendedName>
</protein>
<dbReference type="Gene3D" id="3.40.1350.10">
    <property type="match status" value="1"/>
</dbReference>
<dbReference type="CDD" id="cd20736">
    <property type="entry name" value="PoNe_Nuclease"/>
    <property type="match status" value="1"/>
</dbReference>
<dbReference type="NCBIfam" id="NF009150">
    <property type="entry name" value="PRK12497.1-3"/>
    <property type="match status" value="1"/>
</dbReference>
<dbReference type="KEGG" id="dli:dnl_20290"/>
<dbReference type="GO" id="GO:0003676">
    <property type="term" value="F:nucleic acid binding"/>
    <property type="evidence" value="ECO:0007669"/>
    <property type="project" value="InterPro"/>
</dbReference>
<evidence type="ECO:0000256" key="1">
    <source>
        <dbReference type="ARBA" id="ARBA00006738"/>
    </source>
</evidence>
<dbReference type="Pfam" id="PF02021">
    <property type="entry name" value="UPF0102"/>
    <property type="match status" value="1"/>
</dbReference>
<keyword evidence="4" id="KW-1185">Reference proteome</keyword>
<dbReference type="HAMAP" id="MF_00048">
    <property type="entry name" value="UPF0102"/>
    <property type="match status" value="1"/>
</dbReference>
<dbReference type="InterPro" id="IPR011335">
    <property type="entry name" value="Restrct_endonuc-II-like"/>
</dbReference>
<sequence>MLNEQQIFGQTGEALSCYLLEQNGYIILEKNFKTKMGEIDIIARDKNTIVFIEVKARRTGNFGNPKYAVNWKKKKKISMAALYYLKTTNQSNAKARFDVVSIISEPSKKPQIEIIKNAFELAYG</sequence>
<dbReference type="PANTHER" id="PTHR34039">
    <property type="entry name" value="UPF0102 PROTEIN YRAN"/>
    <property type="match status" value="1"/>
</dbReference>
<dbReference type="PANTHER" id="PTHR34039:SF1">
    <property type="entry name" value="UPF0102 PROTEIN YRAN"/>
    <property type="match status" value="1"/>
</dbReference>
<gene>
    <name evidence="3" type="ORF">dnl_20290</name>
</gene>
<proteinExistence type="inferred from homology"/>
<dbReference type="SUPFAM" id="SSF52980">
    <property type="entry name" value="Restriction endonuclease-like"/>
    <property type="match status" value="1"/>
</dbReference>
<comment type="similarity">
    <text evidence="1 2">Belongs to the UPF0102 family.</text>
</comment>
<dbReference type="AlphaFoldDB" id="A0A975GFW9"/>
<organism evidence="3 4">
    <name type="scientific">Desulfonema limicola</name>
    <dbReference type="NCBI Taxonomy" id="45656"/>
    <lineage>
        <taxon>Bacteria</taxon>
        <taxon>Pseudomonadati</taxon>
        <taxon>Thermodesulfobacteriota</taxon>
        <taxon>Desulfobacteria</taxon>
        <taxon>Desulfobacterales</taxon>
        <taxon>Desulfococcaceae</taxon>
        <taxon>Desulfonema</taxon>
    </lineage>
</organism>
<dbReference type="NCBIfam" id="TIGR00252">
    <property type="entry name" value="YraN family protein"/>
    <property type="match status" value="1"/>
</dbReference>
<evidence type="ECO:0000313" key="3">
    <source>
        <dbReference type="EMBL" id="QTA79751.1"/>
    </source>
</evidence>
<name>A0A975GFW9_9BACT</name>
<dbReference type="InterPro" id="IPR003509">
    <property type="entry name" value="UPF0102_YraN-like"/>
</dbReference>
<dbReference type="NCBIfam" id="NF009154">
    <property type="entry name" value="PRK12497.3-3"/>
    <property type="match status" value="1"/>
</dbReference>
<evidence type="ECO:0000256" key="2">
    <source>
        <dbReference type="HAMAP-Rule" id="MF_00048"/>
    </source>
</evidence>
<accession>A0A975GFW9</accession>
<reference evidence="3" key="1">
    <citation type="journal article" date="2021" name="Microb. Physiol.">
        <title>Proteogenomic Insights into the Physiology of Marine, Sulfate-Reducing, Filamentous Desulfonema limicola and Desulfonema magnum.</title>
        <authorList>
            <person name="Schnaars V."/>
            <person name="Wohlbrand L."/>
            <person name="Scheve S."/>
            <person name="Hinrichs C."/>
            <person name="Reinhardt R."/>
            <person name="Rabus R."/>
        </authorList>
    </citation>
    <scope>NUCLEOTIDE SEQUENCE</scope>
    <source>
        <strain evidence="3">5ac10</strain>
    </source>
</reference>